<organism evidence="2 3">
    <name type="scientific">Amblyomma americanum</name>
    <name type="common">Lone star tick</name>
    <dbReference type="NCBI Taxonomy" id="6943"/>
    <lineage>
        <taxon>Eukaryota</taxon>
        <taxon>Metazoa</taxon>
        <taxon>Ecdysozoa</taxon>
        <taxon>Arthropoda</taxon>
        <taxon>Chelicerata</taxon>
        <taxon>Arachnida</taxon>
        <taxon>Acari</taxon>
        <taxon>Parasitiformes</taxon>
        <taxon>Ixodida</taxon>
        <taxon>Ixodoidea</taxon>
        <taxon>Ixodidae</taxon>
        <taxon>Amblyomminae</taxon>
        <taxon>Amblyomma</taxon>
    </lineage>
</organism>
<evidence type="ECO:0000313" key="3">
    <source>
        <dbReference type="Proteomes" id="UP001321473"/>
    </source>
</evidence>
<proteinExistence type="predicted"/>
<dbReference type="Proteomes" id="UP001321473">
    <property type="component" value="Unassembled WGS sequence"/>
</dbReference>
<sequence length="216" mass="23996">MSAIFAAVVSFLLEIAFQYCIFLPLDLLTKRAIRTHGSSLAERLHIWRSEAQILVVLSTLLWLWRLRVPWLLLLLTAGAYCSGCGWSPSLALEAAASGVSTLWFDSMECIGQAIDGGLRKVFPQQGKMEQAATAILTGTRRVTVSGFLAAAGFLQRVWHALVHWRRELWEAYLHHTDAISVPAEARGGSPPRLARRATFSGVVDRMEVTDRVPPER</sequence>
<gene>
    <name evidence="2" type="ORF">V5799_014844</name>
</gene>
<dbReference type="EMBL" id="JARKHS020023592">
    <property type="protein sequence ID" value="KAK8768690.1"/>
    <property type="molecule type" value="Genomic_DNA"/>
</dbReference>
<accession>A0AAQ4E1V0</accession>
<feature type="transmembrane region" description="Helical" evidence="1">
    <location>
        <begin position="6"/>
        <end position="25"/>
    </location>
</feature>
<keyword evidence="1" id="KW-0812">Transmembrane</keyword>
<evidence type="ECO:0000313" key="2">
    <source>
        <dbReference type="EMBL" id="KAK8768690.1"/>
    </source>
</evidence>
<keyword evidence="1" id="KW-0472">Membrane</keyword>
<reference evidence="2 3" key="1">
    <citation type="journal article" date="2023" name="Arcadia Sci">
        <title>De novo assembly of a long-read Amblyomma americanum tick genome.</title>
        <authorList>
            <person name="Chou S."/>
            <person name="Poskanzer K.E."/>
            <person name="Rollins M."/>
            <person name="Thuy-Boun P.S."/>
        </authorList>
    </citation>
    <scope>NUCLEOTIDE SEQUENCE [LARGE SCALE GENOMIC DNA]</scope>
    <source>
        <strain evidence="2">F_SG_1</strain>
        <tissue evidence="2">Salivary glands</tissue>
    </source>
</reference>
<name>A0AAQ4E1V0_AMBAM</name>
<keyword evidence="1" id="KW-1133">Transmembrane helix</keyword>
<dbReference type="AlphaFoldDB" id="A0AAQ4E1V0"/>
<protein>
    <submittedName>
        <fullName evidence="2">Uncharacterized protein</fullName>
    </submittedName>
</protein>
<comment type="caution">
    <text evidence="2">The sequence shown here is derived from an EMBL/GenBank/DDBJ whole genome shotgun (WGS) entry which is preliminary data.</text>
</comment>
<keyword evidence="3" id="KW-1185">Reference proteome</keyword>
<evidence type="ECO:0000256" key="1">
    <source>
        <dbReference type="SAM" id="Phobius"/>
    </source>
</evidence>
<feature type="transmembrane region" description="Helical" evidence="1">
    <location>
        <begin position="46"/>
        <end position="64"/>
    </location>
</feature>